<evidence type="ECO:0000313" key="2">
    <source>
        <dbReference type="EMBL" id="KAH1174140.1"/>
    </source>
</evidence>
<keyword evidence="3" id="KW-1185">Reference proteome</keyword>
<comment type="caution">
    <text evidence="2">The sequence shown here is derived from an EMBL/GenBank/DDBJ whole genome shotgun (WGS) entry which is preliminary data.</text>
</comment>
<sequence length="132" mass="14118">MPGQPEPGTEISRAPMPYLKETKPPHALPHLLPQETCDGFVRSGTQSPGAEAQKESSGEISTKQLPSYLTASNSAHFTDQAPGSEPDGLFPPPSLNVCRCPSDGPKCRPVSPPYPQRRVGDCGAIEGELRRL</sequence>
<gene>
    <name evidence="2" type="ORF">KIL84_002284</name>
</gene>
<name>A0A9D3X7W7_9SAUR</name>
<evidence type="ECO:0000313" key="3">
    <source>
        <dbReference type="Proteomes" id="UP000827986"/>
    </source>
</evidence>
<proteinExistence type="predicted"/>
<dbReference type="EMBL" id="JAHDVG010000480">
    <property type="protein sequence ID" value="KAH1174140.1"/>
    <property type="molecule type" value="Genomic_DNA"/>
</dbReference>
<dbReference type="AlphaFoldDB" id="A0A9D3X7W7"/>
<dbReference type="Proteomes" id="UP000827986">
    <property type="component" value="Unassembled WGS sequence"/>
</dbReference>
<reference evidence="2" key="1">
    <citation type="submission" date="2021-09" db="EMBL/GenBank/DDBJ databases">
        <title>The genome of Mauremys mutica provides insights into the evolution of semi-aquatic lifestyle.</title>
        <authorList>
            <person name="Gong S."/>
            <person name="Gao Y."/>
        </authorList>
    </citation>
    <scope>NUCLEOTIDE SEQUENCE</scope>
    <source>
        <strain evidence="2">MM-2020</strain>
        <tissue evidence="2">Muscle</tissue>
    </source>
</reference>
<feature type="region of interest" description="Disordered" evidence="1">
    <location>
        <begin position="1"/>
        <end position="93"/>
    </location>
</feature>
<evidence type="ECO:0000256" key="1">
    <source>
        <dbReference type="SAM" id="MobiDB-lite"/>
    </source>
</evidence>
<accession>A0A9D3X7W7</accession>
<protein>
    <submittedName>
        <fullName evidence="2">Uncharacterized protein</fullName>
    </submittedName>
</protein>
<feature type="compositionally biased region" description="Polar residues" evidence="1">
    <location>
        <begin position="58"/>
        <end position="77"/>
    </location>
</feature>
<organism evidence="2 3">
    <name type="scientific">Mauremys mutica</name>
    <name type="common">yellowpond turtle</name>
    <dbReference type="NCBI Taxonomy" id="74926"/>
    <lineage>
        <taxon>Eukaryota</taxon>
        <taxon>Metazoa</taxon>
        <taxon>Chordata</taxon>
        <taxon>Craniata</taxon>
        <taxon>Vertebrata</taxon>
        <taxon>Euteleostomi</taxon>
        <taxon>Archelosauria</taxon>
        <taxon>Testudinata</taxon>
        <taxon>Testudines</taxon>
        <taxon>Cryptodira</taxon>
        <taxon>Durocryptodira</taxon>
        <taxon>Testudinoidea</taxon>
        <taxon>Geoemydidae</taxon>
        <taxon>Geoemydinae</taxon>
        <taxon>Mauremys</taxon>
    </lineage>
</organism>